<accession>A0A5N6IN56</accession>
<sequence length="97" mass="10817">MYPGEPDHTTRADVESSGGGPLRLHPAFPRAPLAPSPYTEEWLIDDIHSVLDPVQIWIYPLMECVTRKLCRWLQTASHVIPQGGAMSIVSLSVSLFY</sequence>
<dbReference type="Proteomes" id="UP000326289">
    <property type="component" value="Unassembled WGS sequence"/>
</dbReference>
<feature type="compositionally biased region" description="Basic and acidic residues" evidence="1">
    <location>
        <begin position="1"/>
        <end position="14"/>
    </location>
</feature>
<protein>
    <submittedName>
        <fullName evidence="2">Uncharacterized protein</fullName>
    </submittedName>
</protein>
<keyword evidence="3" id="KW-1185">Reference proteome</keyword>
<dbReference type="EMBL" id="ML732878">
    <property type="protein sequence ID" value="KAB8268122.1"/>
    <property type="molecule type" value="Genomic_DNA"/>
</dbReference>
<reference evidence="2 3" key="1">
    <citation type="submission" date="2019-04" db="EMBL/GenBank/DDBJ databases">
        <title>Fungal friends and foes A comparative genomics study of 23 Aspergillus species from section Flavi.</title>
        <authorList>
            <consortium name="DOE Joint Genome Institute"/>
            <person name="Kjaerbolling I."/>
            <person name="Vesth T.C."/>
            <person name="Frisvad J.C."/>
            <person name="Nybo J.L."/>
            <person name="Theobald S."/>
            <person name="Kildgaard S."/>
            <person name="Petersen T.I."/>
            <person name="Kuo A."/>
            <person name="Sato A."/>
            <person name="Lyhne E.K."/>
            <person name="Kogle M.E."/>
            <person name="Wiebenga A."/>
            <person name="Kun R.S."/>
            <person name="Lubbers R.J."/>
            <person name="Makela M.R."/>
            <person name="Barry K."/>
            <person name="Chovatia M."/>
            <person name="Clum A."/>
            <person name="Daum C."/>
            <person name="Haridas S."/>
            <person name="He G."/>
            <person name="LaButti K."/>
            <person name="Lipzen A."/>
            <person name="Mondo S."/>
            <person name="Pangilinan J."/>
            <person name="Riley R."/>
            <person name="Salamov A."/>
            <person name="Simmons B.A."/>
            <person name="Magnuson J.K."/>
            <person name="Henrissat B."/>
            <person name="Mortensen U.H."/>
            <person name="Larsen T.O."/>
            <person name="De vries R.P."/>
            <person name="Grigoriev I.V."/>
            <person name="Machida M."/>
            <person name="Baker S.E."/>
            <person name="Andersen M.R."/>
        </authorList>
    </citation>
    <scope>NUCLEOTIDE SEQUENCE [LARGE SCALE GENOMIC DNA]</scope>
    <source>
        <strain evidence="2 3">CBS 117635</strain>
    </source>
</reference>
<organism evidence="2 3">
    <name type="scientific">Aspergillus minisclerotigenes</name>
    <dbReference type="NCBI Taxonomy" id="656917"/>
    <lineage>
        <taxon>Eukaryota</taxon>
        <taxon>Fungi</taxon>
        <taxon>Dikarya</taxon>
        <taxon>Ascomycota</taxon>
        <taxon>Pezizomycotina</taxon>
        <taxon>Eurotiomycetes</taxon>
        <taxon>Eurotiomycetidae</taxon>
        <taxon>Eurotiales</taxon>
        <taxon>Aspergillaceae</taxon>
        <taxon>Aspergillus</taxon>
        <taxon>Aspergillus subgen. Circumdati</taxon>
    </lineage>
</organism>
<name>A0A5N6IN56_9EURO</name>
<evidence type="ECO:0000313" key="2">
    <source>
        <dbReference type="EMBL" id="KAB8268122.1"/>
    </source>
</evidence>
<evidence type="ECO:0000313" key="3">
    <source>
        <dbReference type="Proteomes" id="UP000326289"/>
    </source>
</evidence>
<proteinExistence type="predicted"/>
<evidence type="ECO:0000256" key="1">
    <source>
        <dbReference type="SAM" id="MobiDB-lite"/>
    </source>
</evidence>
<dbReference type="AlphaFoldDB" id="A0A5N6IN56"/>
<feature type="region of interest" description="Disordered" evidence="1">
    <location>
        <begin position="1"/>
        <end position="25"/>
    </location>
</feature>
<gene>
    <name evidence="2" type="ORF">BDV30DRAFT_231002</name>
</gene>